<dbReference type="Proteomes" id="UP000828048">
    <property type="component" value="Chromosome 7"/>
</dbReference>
<sequence>MASAVVAAGRWIGELLTKEAKLLSGVEDQVKEIVIDLQQMRRFIIYADENQDRQTHSIRNLVAQIREAALHAEDVILRFVVEVELRKDG</sequence>
<reference evidence="1 2" key="1">
    <citation type="journal article" date="2021" name="Hortic Res">
        <title>High-quality reference genome and annotation aids understanding of berry development for evergreen blueberry (Vaccinium darrowii).</title>
        <authorList>
            <person name="Yu J."/>
            <person name="Hulse-Kemp A.M."/>
            <person name="Babiker E."/>
            <person name="Staton M."/>
        </authorList>
    </citation>
    <scope>NUCLEOTIDE SEQUENCE [LARGE SCALE GENOMIC DNA]</scope>
    <source>
        <strain evidence="2">cv. NJ 8807/NJ 8810</strain>
        <tissue evidence="1">Young leaf</tissue>
    </source>
</reference>
<evidence type="ECO:0000313" key="2">
    <source>
        <dbReference type="Proteomes" id="UP000828048"/>
    </source>
</evidence>
<comment type="caution">
    <text evidence="1">The sequence shown here is derived from an EMBL/GenBank/DDBJ whole genome shotgun (WGS) entry which is preliminary data.</text>
</comment>
<organism evidence="1 2">
    <name type="scientific">Vaccinium darrowii</name>
    <dbReference type="NCBI Taxonomy" id="229202"/>
    <lineage>
        <taxon>Eukaryota</taxon>
        <taxon>Viridiplantae</taxon>
        <taxon>Streptophyta</taxon>
        <taxon>Embryophyta</taxon>
        <taxon>Tracheophyta</taxon>
        <taxon>Spermatophyta</taxon>
        <taxon>Magnoliopsida</taxon>
        <taxon>eudicotyledons</taxon>
        <taxon>Gunneridae</taxon>
        <taxon>Pentapetalae</taxon>
        <taxon>asterids</taxon>
        <taxon>Ericales</taxon>
        <taxon>Ericaceae</taxon>
        <taxon>Vaccinioideae</taxon>
        <taxon>Vaccinieae</taxon>
        <taxon>Vaccinium</taxon>
    </lineage>
</organism>
<protein>
    <submittedName>
        <fullName evidence="1">Uncharacterized protein</fullName>
    </submittedName>
</protein>
<gene>
    <name evidence="1" type="ORF">Vadar_020901</name>
</gene>
<dbReference type="EMBL" id="CM037157">
    <property type="protein sequence ID" value="KAH7849644.1"/>
    <property type="molecule type" value="Genomic_DNA"/>
</dbReference>
<keyword evidence="2" id="KW-1185">Reference proteome</keyword>
<name>A0ACB7Y998_9ERIC</name>
<proteinExistence type="predicted"/>
<evidence type="ECO:0000313" key="1">
    <source>
        <dbReference type="EMBL" id="KAH7849644.1"/>
    </source>
</evidence>
<accession>A0ACB7Y998</accession>